<dbReference type="InterPro" id="IPR056361">
    <property type="entry name" value="AtPDCT1_2_TM_dom"/>
</dbReference>
<dbReference type="InterPro" id="IPR055311">
    <property type="entry name" value="PDCT1/2-like"/>
</dbReference>
<keyword evidence="1" id="KW-0812">Transmembrane</keyword>
<comment type="caution">
    <text evidence="3">The sequence shown here is derived from an EMBL/GenBank/DDBJ whole genome shotgun (WGS) entry which is preliminary data.</text>
</comment>
<feature type="transmembrane region" description="Helical" evidence="1">
    <location>
        <begin position="66"/>
        <end position="85"/>
    </location>
</feature>
<dbReference type="Proteomes" id="UP000734854">
    <property type="component" value="Unassembled WGS sequence"/>
</dbReference>
<gene>
    <name evidence="3" type="ORF">ZIOFF_008369</name>
</gene>
<dbReference type="OrthoDB" id="1921278at2759"/>
<organism evidence="3 4">
    <name type="scientific">Zingiber officinale</name>
    <name type="common">Ginger</name>
    <name type="synonym">Amomum zingiber</name>
    <dbReference type="NCBI Taxonomy" id="94328"/>
    <lineage>
        <taxon>Eukaryota</taxon>
        <taxon>Viridiplantae</taxon>
        <taxon>Streptophyta</taxon>
        <taxon>Embryophyta</taxon>
        <taxon>Tracheophyta</taxon>
        <taxon>Spermatophyta</taxon>
        <taxon>Magnoliopsida</taxon>
        <taxon>Liliopsida</taxon>
        <taxon>Zingiberales</taxon>
        <taxon>Zingiberaceae</taxon>
        <taxon>Zingiber</taxon>
    </lineage>
</organism>
<dbReference type="PANTHER" id="PTHR34674">
    <property type="entry name" value="PHOSPHATIDYLCHOLINE:DIACYLGLYCEROL CHOLINEPHOSPHOTRANSFERASE 1-RELATED"/>
    <property type="match status" value="1"/>
</dbReference>
<dbReference type="PANTHER" id="PTHR34674:SF1">
    <property type="entry name" value="PHOSPHATIDYLCHOLINE:DIACYLGLYCEROL CHOLINEPHOSPHOTRANSFERASE 1-RELATED"/>
    <property type="match status" value="1"/>
</dbReference>
<feature type="domain" description="AtPDCT1/2 transmembrane" evidence="2">
    <location>
        <begin position="118"/>
        <end position="276"/>
    </location>
</feature>
<keyword evidence="1" id="KW-0472">Membrane</keyword>
<feature type="transmembrane region" description="Helical" evidence="1">
    <location>
        <begin position="92"/>
        <end position="111"/>
    </location>
</feature>
<dbReference type="AlphaFoldDB" id="A0A8J5HYN7"/>
<accession>A0A8J5HYN7</accession>
<reference evidence="3 4" key="1">
    <citation type="submission" date="2020-08" db="EMBL/GenBank/DDBJ databases">
        <title>Plant Genome Project.</title>
        <authorList>
            <person name="Zhang R.-G."/>
        </authorList>
    </citation>
    <scope>NUCLEOTIDE SEQUENCE [LARGE SCALE GENOMIC DNA]</scope>
    <source>
        <tissue evidence="3">Rhizome</tissue>
    </source>
</reference>
<evidence type="ECO:0000313" key="3">
    <source>
        <dbReference type="EMBL" id="KAG6534482.1"/>
    </source>
</evidence>
<evidence type="ECO:0000256" key="1">
    <source>
        <dbReference type="SAM" id="Phobius"/>
    </source>
</evidence>
<protein>
    <recommendedName>
        <fullName evidence="2">AtPDCT1/2 transmembrane domain-containing protein</fullName>
    </recommendedName>
</protein>
<evidence type="ECO:0000313" key="4">
    <source>
        <dbReference type="Proteomes" id="UP000734854"/>
    </source>
</evidence>
<dbReference type="Pfam" id="PF24788">
    <property type="entry name" value="AtPDCT1_2"/>
    <property type="match status" value="1"/>
</dbReference>
<name>A0A8J5HYN7_ZINOF</name>
<feature type="transmembrane region" description="Helical" evidence="1">
    <location>
        <begin position="203"/>
        <end position="225"/>
    </location>
</feature>
<keyword evidence="4" id="KW-1185">Reference proteome</keyword>
<proteinExistence type="predicted"/>
<evidence type="ECO:0000259" key="2">
    <source>
        <dbReference type="Pfam" id="PF24788"/>
    </source>
</evidence>
<feature type="transmembrane region" description="Helical" evidence="1">
    <location>
        <begin position="131"/>
        <end position="159"/>
    </location>
</feature>
<sequence>MTTENGVSDTARLRVQRRTADASRFTLGVGASHEISHHRGGAEQAPTKSLSGVRMGTISPPPMPLFPSRGPFFAGLSVGGVVGAVRHHPVPCAFAILLLVFMGVEYTIPMVPLASPPLDLGFIVTEPLNAALAAAPALNTVLAALNTVFVGMQTFYILWTFLVEGRPRPTIAALFMFPCRGILGCSTQLPLPEGFLGSGADFPVGNVSFFLFFSGHVAGAVIASLDMRRTRRHNMAWAFDALNLLQSVRLLAARGHYTIDLAVGVGAGFVADVLAGEYEKIKWKPDRQQACCSCGCSCSTR</sequence>
<dbReference type="EMBL" id="JACMSC010000002">
    <property type="protein sequence ID" value="KAG6534482.1"/>
    <property type="molecule type" value="Genomic_DNA"/>
</dbReference>
<keyword evidence="1" id="KW-1133">Transmembrane helix</keyword>
<feature type="transmembrane region" description="Helical" evidence="1">
    <location>
        <begin position="171"/>
        <end position="191"/>
    </location>
</feature>
<dbReference type="GO" id="GO:0004142">
    <property type="term" value="F:diacylglycerol cholinephosphotransferase activity"/>
    <property type="evidence" value="ECO:0007669"/>
    <property type="project" value="TreeGrafter"/>
</dbReference>